<gene>
    <name evidence="1" type="ORF">AB5J55_11350</name>
</gene>
<dbReference type="RefSeq" id="WP_369270540.1">
    <property type="nucleotide sequence ID" value="NZ_CP163432.1"/>
</dbReference>
<proteinExistence type="predicted"/>
<name>A0AB39MVU9_9ACTN</name>
<dbReference type="AlphaFoldDB" id="A0AB39MVU9"/>
<protein>
    <submittedName>
        <fullName evidence="1">Uncharacterized protein</fullName>
    </submittedName>
</protein>
<dbReference type="EMBL" id="CP163432">
    <property type="protein sequence ID" value="XDQ10213.1"/>
    <property type="molecule type" value="Genomic_DNA"/>
</dbReference>
<sequence>MQRTTHTTALSAAAGLLGVTDSTDRMLRVAGSGTAVSLLYELRDLLEGAGLLGLTGPVFWGRSLLKALDDQLNICQRSKTEFLIMDIDRVYGVCERGIFEPLRLAQDPGWQENPISPAPVESPFDLSRQLSHGFLY</sequence>
<evidence type="ECO:0000313" key="1">
    <source>
        <dbReference type="EMBL" id="XDQ10213.1"/>
    </source>
</evidence>
<reference evidence="1" key="1">
    <citation type="submission" date="2024-07" db="EMBL/GenBank/DDBJ databases">
        <authorList>
            <person name="Yu S.T."/>
        </authorList>
    </citation>
    <scope>NUCLEOTIDE SEQUENCE</scope>
    <source>
        <strain evidence="1">R11</strain>
    </source>
</reference>
<organism evidence="1">
    <name type="scientific">Streptomyces sp. R11</name>
    <dbReference type="NCBI Taxonomy" id="3238625"/>
    <lineage>
        <taxon>Bacteria</taxon>
        <taxon>Bacillati</taxon>
        <taxon>Actinomycetota</taxon>
        <taxon>Actinomycetes</taxon>
        <taxon>Kitasatosporales</taxon>
        <taxon>Streptomycetaceae</taxon>
        <taxon>Streptomyces</taxon>
    </lineage>
</organism>
<accession>A0AB39MVU9</accession>